<dbReference type="SUPFAM" id="SSF52833">
    <property type="entry name" value="Thioredoxin-like"/>
    <property type="match status" value="1"/>
</dbReference>
<evidence type="ECO:0000313" key="9">
    <source>
        <dbReference type="Proteomes" id="UP000286715"/>
    </source>
</evidence>
<dbReference type="PROSITE" id="PS01265">
    <property type="entry name" value="TPX"/>
    <property type="match status" value="1"/>
</dbReference>
<dbReference type="HAMAP" id="MF_00269">
    <property type="entry name" value="Tpx"/>
    <property type="match status" value="1"/>
</dbReference>
<sequence length="168" mass="18000">MATITFKGNPVHTVGNLPAVGSKLPNFTLIDTSLKEVKNTDFEGKYLVLNIFPSVDTGICAASVRQFNERAASRNNVRVLCISKDLPFAHKRFCGSEGIENVVSASDFRNPDFGINYGVTMVDGPLAGLLSRAVIVADPSGTVIYTEQVPEIAQEPNYDAALAAIPAQ</sequence>
<dbReference type="Gene3D" id="3.40.30.10">
    <property type="entry name" value="Glutaredoxin"/>
    <property type="match status" value="1"/>
</dbReference>
<dbReference type="NCBIfam" id="NF001808">
    <property type="entry name" value="PRK00522.1"/>
    <property type="match status" value="1"/>
</dbReference>
<evidence type="ECO:0000256" key="5">
    <source>
        <dbReference type="ARBA" id="ARBA00023284"/>
    </source>
</evidence>
<evidence type="ECO:0000256" key="6">
    <source>
        <dbReference type="HAMAP-Rule" id="MF_00269"/>
    </source>
</evidence>
<dbReference type="PROSITE" id="PS51352">
    <property type="entry name" value="THIOREDOXIN_2"/>
    <property type="match status" value="1"/>
</dbReference>
<gene>
    <name evidence="6 8" type="primary">tpx</name>
    <name evidence="8" type="ORF">JCM31826_01610</name>
</gene>
<dbReference type="CDD" id="cd03014">
    <property type="entry name" value="PRX_Atyp2cys"/>
    <property type="match status" value="1"/>
</dbReference>
<evidence type="ECO:0000256" key="3">
    <source>
        <dbReference type="ARBA" id="ARBA00023002"/>
    </source>
</evidence>
<dbReference type="RefSeq" id="WP_124396753.1">
    <property type="nucleotide sequence ID" value="NZ_BHZE01000001.1"/>
</dbReference>
<feature type="active site" description="Cysteine sulfenic acid (-SOH) intermediate" evidence="6">
    <location>
        <position position="60"/>
    </location>
</feature>
<evidence type="ECO:0000256" key="4">
    <source>
        <dbReference type="ARBA" id="ARBA00023157"/>
    </source>
</evidence>
<name>A0A401XI35_9FLAO</name>
<keyword evidence="1 6" id="KW-0575">Peroxidase</keyword>
<dbReference type="PANTHER" id="PTHR43110">
    <property type="entry name" value="THIOL PEROXIDASE"/>
    <property type="match status" value="1"/>
</dbReference>
<dbReference type="PANTHER" id="PTHR43110:SF1">
    <property type="entry name" value="THIOL PEROXIDASE"/>
    <property type="match status" value="1"/>
</dbReference>
<keyword evidence="4 6" id="KW-1015">Disulfide bond</keyword>
<evidence type="ECO:0000256" key="1">
    <source>
        <dbReference type="ARBA" id="ARBA00022559"/>
    </source>
</evidence>
<dbReference type="InterPro" id="IPR013766">
    <property type="entry name" value="Thioredoxin_domain"/>
</dbReference>
<keyword evidence="9" id="KW-1185">Reference proteome</keyword>
<dbReference type="InterPro" id="IPR002065">
    <property type="entry name" value="TPX"/>
</dbReference>
<protein>
    <recommendedName>
        <fullName evidence="6">Thiol peroxidase</fullName>
        <shortName evidence="6">Tpx</shortName>
        <ecNumber evidence="6">1.11.1.24</ecNumber>
    </recommendedName>
    <alternativeName>
        <fullName evidence="6">Peroxiredoxin tpx</fullName>
        <shortName evidence="6">Prx</shortName>
    </alternativeName>
    <alternativeName>
        <fullName evidence="6">Thioredoxin peroxidase</fullName>
    </alternativeName>
    <alternativeName>
        <fullName evidence="6">Thioredoxin-dependent peroxiredoxin</fullName>
    </alternativeName>
</protein>
<accession>A0A401XI35</accession>
<dbReference type="InterPro" id="IPR050455">
    <property type="entry name" value="Tpx_Peroxidase_subfamily"/>
</dbReference>
<evidence type="ECO:0000256" key="2">
    <source>
        <dbReference type="ARBA" id="ARBA00022862"/>
    </source>
</evidence>
<dbReference type="EC" id="1.11.1.24" evidence="6"/>
<feature type="disulfide bond" description="Redox-active" evidence="6">
    <location>
        <begin position="60"/>
        <end position="94"/>
    </location>
</feature>
<dbReference type="Pfam" id="PF08534">
    <property type="entry name" value="Redoxin"/>
    <property type="match status" value="1"/>
</dbReference>
<organism evidence="8 9">
    <name type="scientific">Thermaurantimonas aggregans</name>
    <dbReference type="NCBI Taxonomy" id="2173829"/>
    <lineage>
        <taxon>Bacteria</taxon>
        <taxon>Pseudomonadati</taxon>
        <taxon>Bacteroidota</taxon>
        <taxon>Flavobacteriia</taxon>
        <taxon>Flavobacteriales</taxon>
        <taxon>Schleiferiaceae</taxon>
        <taxon>Thermaurantimonas</taxon>
    </lineage>
</organism>
<keyword evidence="2 6" id="KW-0049">Antioxidant</keyword>
<comment type="miscellaneous">
    <text evidence="6">The active site is a conserved redox-active cysteine residue, the peroxidatic cysteine (C(P)), which makes the nucleophilic attack on the peroxide substrate. The peroxide oxidizes the C(P)-SH to cysteine sulfenic acid (C(P)-SOH), which then reacts with another cysteine residue, the resolving cysteine (C(R)), to form a disulfide bridge. The disulfide is subsequently reduced by an appropriate electron donor to complete the catalytic cycle. In this atypical 2-Cys peroxiredoxin, C(R) is present in the same subunit to form an intramolecular disulfide. The disulfide is subsequently reduced by thioredoxin.</text>
</comment>
<feature type="domain" description="Thioredoxin" evidence="7">
    <location>
        <begin position="18"/>
        <end position="168"/>
    </location>
</feature>
<keyword evidence="5 6" id="KW-0676">Redox-active center</keyword>
<dbReference type="Proteomes" id="UP000286715">
    <property type="component" value="Unassembled WGS sequence"/>
</dbReference>
<dbReference type="InterPro" id="IPR036249">
    <property type="entry name" value="Thioredoxin-like_sf"/>
</dbReference>
<comment type="similarity">
    <text evidence="6">Belongs to the peroxiredoxin family. Tpx subfamily.</text>
</comment>
<comment type="function">
    <text evidence="6">Thiol-specific peroxidase that catalyzes the reduction of hydrogen peroxide and organic hydroperoxides to water and alcohols, respectively. Plays a role in cell protection against oxidative stress by detoxifying peroxides.</text>
</comment>
<keyword evidence="3 6" id="KW-0560">Oxidoreductase</keyword>
<comment type="subunit">
    <text evidence="6">Homodimer.</text>
</comment>
<dbReference type="EMBL" id="BHZE01000001">
    <property type="protein sequence ID" value="GCD76679.1"/>
    <property type="molecule type" value="Genomic_DNA"/>
</dbReference>
<dbReference type="OrthoDB" id="9781543at2"/>
<dbReference type="InterPro" id="IPR013740">
    <property type="entry name" value="Redoxin"/>
</dbReference>
<comment type="caution">
    <text evidence="8">The sequence shown here is derived from an EMBL/GenBank/DDBJ whole genome shotgun (WGS) entry which is preliminary data.</text>
</comment>
<comment type="catalytic activity">
    <reaction evidence="6">
        <text>a hydroperoxide + [thioredoxin]-dithiol = an alcohol + [thioredoxin]-disulfide + H2O</text>
        <dbReference type="Rhea" id="RHEA:62620"/>
        <dbReference type="Rhea" id="RHEA-COMP:10698"/>
        <dbReference type="Rhea" id="RHEA-COMP:10700"/>
        <dbReference type="ChEBI" id="CHEBI:15377"/>
        <dbReference type="ChEBI" id="CHEBI:29950"/>
        <dbReference type="ChEBI" id="CHEBI:30879"/>
        <dbReference type="ChEBI" id="CHEBI:35924"/>
        <dbReference type="ChEBI" id="CHEBI:50058"/>
        <dbReference type="EC" id="1.11.1.24"/>
    </reaction>
</comment>
<reference evidence="8 9" key="1">
    <citation type="submission" date="2018-11" db="EMBL/GenBank/DDBJ databases">
        <title>Schleiferia aggregans sp. nov., a moderately thermophilic heterotrophic bacterium isolated from microbial mats at a terrestrial hot spring.</title>
        <authorList>
            <person name="Iino T."/>
            <person name="Ohkuma M."/>
            <person name="Haruta S."/>
        </authorList>
    </citation>
    <scope>NUCLEOTIDE SEQUENCE [LARGE SCALE GENOMIC DNA]</scope>
    <source>
        <strain evidence="8 9">LA</strain>
    </source>
</reference>
<evidence type="ECO:0000259" key="7">
    <source>
        <dbReference type="PROSITE" id="PS51352"/>
    </source>
</evidence>
<dbReference type="InterPro" id="IPR018219">
    <property type="entry name" value="Tpx_CS"/>
</dbReference>
<proteinExistence type="inferred from homology"/>
<evidence type="ECO:0000313" key="8">
    <source>
        <dbReference type="EMBL" id="GCD76679.1"/>
    </source>
</evidence>
<dbReference type="AlphaFoldDB" id="A0A401XI35"/>
<dbReference type="GO" id="GO:0008379">
    <property type="term" value="F:thioredoxin peroxidase activity"/>
    <property type="evidence" value="ECO:0007669"/>
    <property type="project" value="UniProtKB-UniRule"/>
</dbReference>